<accession>A0ACC2X9Y2</accession>
<comment type="caution">
    <text evidence="1">The sequence shown here is derived from an EMBL/GenBank/DDBJ whole genome shotgun (WGS) entry which is preliminary data.</text>
</comment>
<evidence type="ECO:0000313" key="2">
    <source>
        <dbReference type="Proteomes" id="UP001243375"/>
    </source>
</evidence>
<sequence>MVHAELTQVLRRDIIGDLPRELAVLIFVKLDTASLLACGEVSRAWQEAAGDQYHDIHPHPSTSWRDVFIQRDRIQRQKAETDALQDLTRARQLQRLRGEGAGEGDVWDEDYERSLAVGNESPSRDMDASFPAGLSNALQNVVFIGANSTTGGNLSHGGLRRDVQERSVVELGGNSAAAYDLPTTGPSTAARRPSFRTGRHQSGLPMFMLPGDSSQSVIGHSDPSRMDHTARQDHAHRLSSSSTIATSAAPPIASHNPEPFPKPLVNYKHLYLTHRIIKKRFISARQRPYILDSRTSCLSGGLEGHREGIYCLQILHEELSIPTTVTQGITPHSPTRRGADTAAGLGGHSPSVSGTTPSSRMTATIEGRNWIFSGSRDKTIRLWDLDTLRVVKIYQSDPASNQGHTNSVLTLHARTVSSASSDGSTLGSGYAGTAAGKCVKMISGGSDGRLVIWDVLTGKILDQIQAHERGESVLCVRFDEKRIVSCSKDRSIRTFDSKTLEPLLVLGGSNPNVGVLAENHHLDADIPGPHEIEGHRAAVNSIELVKDYIISVSGDRTLRVWSAETGDCLLIIDAHTRGIASLDIDVGTGTCVTGSSDWGIRRHELGEWGLDIGQGIGDDTEEGEEGLASWPSESSLGYPAIRRKRTSGRPSVPSTGIKTTDSTITSSPPTTGIKTLDISSRQVNHPHGFEFRAGKGCCISTTRPRFLPSHQSAFASTQATHNTQPRAGGYMGSASGTSTPGGGHACFNCEKKGHTDLVRSLWLGQDVVFSGSYDSKLKAWNRHTGLLVKDLPDLHTGRIFSVVGDKTKVISSGIDQRIVIWDFAYGLDTSFVDM</sequence>
<protein>
    <submittedName>
        <fullName evidence="1">Uncharacterized protein</fullName>
    </submittedName>
</protein>
<evidence type="ECO:0000313" key="1">
    <source>
        <dbReference type="EMBL" id="KAJ9120835.1"/>
    </source>
</evidence>
<gene>
    <name evidence="1" type="ORF">QFC22_002769</name>
</gene>
<reference evidence="1" key="1">
    <citation type="submission" date="2023-04" db="EMBL/GenBank/DDBJ databases">
        <title>Draft Genome sequencing of Naganishia species isolated from polar environments using Oxford Nanopore Technology.</title>
        <authorList>
            <person name="Leo P."/>
            <person name="Venkateswaran K."/>
        </authorList>
    </citation>
    <scope>NUCLEOTIDE SEQUENCE</scope>
    <source>
        <strain evidence="1">MNA-CCFEE 5425</strain>
    </source>
</reference>
<name>A0ACC2X9Y2_9TREE</name>
<dbReference type="EMBL" id="JASBWU010000006">
    <property type="protein sequence ID" value="KAJ9120835.1"/>
    <property type="molecule type" value="Genomic_DNA"/>
</dbReference>
<proteinExistence type="predicted"/>
<keyword evidence="2" id="KW-1185">Reference proteome</keyword>
<dbReference type="Proteomes" id="UP001243375">
    <property type="component" value="Unassembled WGS sequence"/>
</dbReference>
<organism evidence="1 2">
    <name type="scientific">Naganishia vaughanmartiniae</name>
    <dbReference type="NCBI Taxonomy" id="1424756"/>
    <lineage>
        <taxon>Eukaryota</taxon>
        <taxon>Fungi</taxon>
        <taxon>Dikarya</taxon>
        <taxon>Basidiomycota</taxon>
        <taxon>Agaricomycotina</taxon>
        <taxon>Tremellomycetes</taxon>
        <taxon>Filobasidiales</taxon>
        <taxon>Filobasidiaceae</taxon>
        <taxon>Naganishia</taxon>
    </lineage>
</organism>